<comment type="similarity">
    <text evidence="2">Belongs to the PPR family. P subfamily.</text>
</comment>
<keyword evidence="7" id="KW-0496">Mitochondrion</keyword>
<dbReference type="Pfam" id="PF16953">
    <property type="entry name" value="PRORP"/>
    <property type="match status" value="1"/>
</dbReference>
<keyword evidence="10" id="KW-1185">Reference proteome</keyword>
<evidence type="ECO:0000256" key="4">
    <source>
        <dbReference type="ARBA" id="ARBA00022801"/>
    </source>
</evidence>
<gene>
    <name evidence="9" type="ORF">EB796_002063</name>
</gene>
<evidence type="ECO:0000256" key="7">
    <source>
        <dbReference type="ARBA" id="ARBA00023128"/>
    </source>
</evidence>
<name>A0A7J7KNH9_BUGNE</name>
<dbReference type="GO" id="GO:0097745">
    <property type="term" value="P:mitochondrial tRNA 5'-end processing"/>
    <property type="evidence" value="ECO:0007669"/>
    <property type="project" value="TreeGrafter"/>
</dbReference>
<dbReference type="OrthoDB" id="46913at2759"/>
<keyword evidence="5" id="KW-0862">Zinc</keyword>
<evidence type="ECO:0000259" key="8">
    <source>
        <dbReference type="Pfam" id="PF16953"/>
    </source>
</evidence>
<evidence type="ECO:0000256" key="5">
    <source>
        <dbReference type="ARBA" id="ARBA00022833"/>
    </source>
</evidence>
<dbReference type="GO" id="GO:0001682">
    <property type="term" value="P:tRNA 5'-leader removal"/>
    <property type="evidence" value="ECO:0007669"/>
    <property type="project" value="TreeGrafter"/>
</dbReference>
<evidence type="ECO:0000313" key="10">
    <source>
        <dbReference type="Proteomes" id="UP000593567"/>
    </source>
</evidence>
<reference evidence="9" key="1">
    <citation type="submission" date="2020-06" db="EMBL/GenBank/DDBJ databases">
        <title>Draft genome of Bugula neritina, a colonial animal packing powerful symbionts and potential medicines.</title>
        <authorList>
            <person name="Rayko M."/>
        </authorList>
    </citation>
    <scope>NUCLEOTIDE SEQUENCE [LARGE SCALE GENOMIC DNA]</scope>
    <source>
        <strain evidence="9">Kwan_BN1</strain>
    </source>
</reference>
<organism evidence="9 10">
    <name type="scientific">Bugula neritina</name>
    <name type="common">Brown bryozoan</name>
    <name type="synonym">Sertularia neritina</name>
    <dbReference type="NCBI Taxonomy" id="10212"/>
    <lineage>
        <taxon>Eukaryota</taxon>
        <taxon>Metazoa</taxon>
        <taxon>Spiralia</taxon>
        <taxon>Lophotrochozoa</taxon>
        <taxon>Bryozoa</taxon>
        <taxon>Gymnolaemata</taxon>
        <taxon>Cheilostomatida</taxon>
        <taxon>Flustrina</taxon>
        <taxon>Buguloidea</taxon>
        <taxon>Bugulidae</taxon>
        <taxon>Bugula</taxon>
    </lineage>
</organism>
<sequence length="610" mass="69869">MAKSTIMAFVYRPRRIVPALYTLRRSLAQSVTATDSLSTEKINMAGIVGSKTRKGFFQQRAKRTKIDVYARLEWTKNPQYTHPVDHPKLLVISMERQFLERLLTLYESNARVTAPIVVALYKEAIETYATKVLTPQLIVNMLTSFLAQYDLEWIRESVVPFIPKSTEKLGYCSQLVLHLCITAYSWKVEQLTEKEDKFVLDILTKLGLDTVSSKSQLHHLHNSIFHVICKSSRWRQQADVVIAENQCFAHAHGLLINRSLKNSDYSTALKLLECGKDDLSTLIYSRMVFSERLADTVHQVVKHLSHDRLPDLLSVLRDIELSVPEQSAVQLISKWNELLSSRGVSGEADFAGLTERGECSKCGRTLDTLTITESDVKLLKQEFYEKSIVEEGLFHLADPVAIEKFVSWIKKNSPYDLVIDGMNAFHCPKPNNVKFTKLMQSNMVKQVLSLVGENRDKRVLIIVRGIAKNWIPEPLKHLCDVYTLKNYASDDVFTIYAALSSGPNCYILSTDEFRQHTKHLATKQSKHGYHLFNQWQSLRQIPNHKEMFRLYGQGGYTNNQDFKFSFPLQTKCTPQCHDGCWHVPVTHPLLSLRKPKFAHTQRWLCLPAVV</sequence>
<keyword evidence="6" id="KW-0809">Transit peptide</keyword>
<proteinExistence type="inferred from homology"/>
<evidence type="ECO:0000256" key="6">
    <source>
        <dbReference type="ARBA" id="ARBA00022946"/>
    </source>
</evidence>
<accession>A0A7J7KNH9</accession>
<keyword evidence="3" id="KW-0479">Metal-binding</keyword>
<evidence type="ECO:0000256" key="2">
    <source>
        <dbReference type="ARBA" id="ARBA00007626"/>
    </source>
</evidence>
<dbReference type="EMBL" id="VXIV02000228">
    <property type="protein sequence ID" value="KAF6039645.1"/>
    <property type="molecule type" value="Genomic_DNA"/>
</dbReference>
<comment type="subcellular location">
    <subcellularLocation>
        <location evidence="1">Mitochondrion</location>
    </subcellularLocation>
</comment>
<dbReference type="GO" id="GO:0030678">
    <property type="term" value="C:mitochondrial ribonuclease P complex"/>
    <property type="evidence" value="ECO:0007669"/>
    <property type="project" value="TreeGrafter"/>
</dbReference>
<dbReference type="Proteomes" id="UP000593567">
    <property type="component" value="Unassembled WGS sequence"/>
</dbReference>
<dbReference type="PANTHER" id="PTHR13547:SF1">
    <property type="entry name" value="MITOCHONDRIAL RIBONUCLEASE P CATALYTIC SUBUNIT"/>
    <property type="match status" value="1"/>
</dbReference>
<dbReference type="Gene3D" id="3.40.50.11980">
    <property type="match status" value="1"/>
</dbReference>
<protein>
    <recommendedName>
        <fullName evidence="8">PRORP domain-containing protein</fullName>
    </recommendedName>
</protein>
<comment type="caution">
    <text evidence="9">The sequence shown here is derived from an EMBL/GenBank/DDBJ whole genome shotgun (WGS) entry which is preliminary data.</text>
</comment>
<dbReference type="PANTHER" id="PTHR13547">
    <property type="match status" value="1"/>
</dbReference>
<evidence type="ECO:0000256" key="3">
    <source>
        <dbReference type="ARBA" id="ARBA00022723"/>
    </source>
</evidence>
<dbReference type="GO" id="GO:0046872">
    <property type="term" value="F:metal ion binding"/>
    <property type="evidence" value="ECO:0007669"/>
    <property type="project" value="UniProtKB-KW"/>
</dbReference>
<dbReference type="InterPro" id="IPR031595">
    <property type="entry name" value="PRORP_C"/>
</dbReference>
<evidence type="ECO:0000256" key="1">
    <source>
        <dbReference type="ARBA" id="ARBA00004173"/>
    </source>
</evidence>
<dbReference type="AlphaFoldDB" id="A0A7J7KNH9"/>
<keyword evidence="4" id="KW-0378">Hydrolase</keyword>
<feature type="domain" description="PRORP" evidence="8">
    <location>
        <begin position="354"/>
        <end position="605"/>
    </location>
</feature>
<evidence type="ECO:0000313" key="9">
    <source>
        <dbReference type="EMBL" id="KAF6039645.1"/>
    </source>
</evidence>
<dbReference type="GO" id="GO:0004526">
    <property type="term" value="F:ribonuclease P activity"/>
    <property type="evidence" value="ECO:0007669"/>
    <property type="project" value="TreeGrafter"/>
</dbReference>